<gene>
    <name evidence="1" type="ORF">SVUK_LOCUS10222</name>
</gene>
<organism evidence="1 2">
    <name type="scientific">Strongylus vulgaris</name>
    <name type="common">Blood worm</name>
    <dbReference type="NCBI Taxonomy" id="40348"/>
    <lineage>
        <taxon>Eukaryota</taxon>
        <taxon>Metazoa</taxon>
        <taxon>Ecdysozoa</taxon>
        <taxon>Nematoda</taxon>
        <taxon>Chromadorea</taxon>
        <taxon>Rhabditida</taxon>
        <taxon>Rhabditina</taxon>
        <taxon>Rhabditomorpha</taxon>
        <taxon>Strongyloidea</taxon>
        <taxon>Strongylidae</taxon>
        <taxon>Strongylus</taxon>
    </lineage>
</organism>
<dbReference type="AlphaFoldDB" id="A0A3P7JB59"/>
<dbReference type="Proteomes" id="UP000270094">
    <property type="component" value="Unassembled WGS sequence"/>
</dbReference>
<reference evidence="1 2" key="1">
    <citation type="submission" date="2018-11" db="EMBL/GenBank/DDBJ databases">
        <authorList>
            <consortium name="Pathogen Informatics"/>
        </authorList>
    </citation>
    <scope>NUCLEOTIDE SEQUENCE [LARGE SCALE GENOMIC DNA]</scope>
</reference>
<name>A0A3P7JB59_STRVU</name>
<evidence type="ECO:0000313" key="1">
    <source>
        <dbReference type="EMBL" id="VDM75224.1"/>
    </source>
</evidence>
<protein>
    <submittedName>
        <fullName evidence="1">Uncharacterized protein</fullName>
    </submittedName>
</protein>
<dbReference type="SUPFAM" id="SSF53756">
    <property type="entry name" value="UDP-Glycosyltransferase/glycogen phosphorylase"/>
    <property type="match status" value="1"/>
</dbReference>
<sequence length="141" mass="16761">MFYVVNATIGLSRKEMEEEQKETVFGVTTLEHKELIGWLKSQKFDLAFAHMFDVCPIGLIHAAQIPSWIWLNSWRDEFRTKSEEFDWAWTYKVSLEKLLWVFRWIVEPEMDLFRTYLSPDFPDILELAAKCPLVIHSIPYS</sequence>
<evidence type="ECO:0000313" key="2">
    <source>
        <dbReference type="Proteomes" id="UP000270094"/>
    </source>
</evidence>
<dbReference type="EMBL" id="UYYB01095068">
    <property type="protein sequence ID" value="VDM75224.1"/>
    <property type="molecule type" value="Genomic_DNA"/>
</dbReference>
<accession>A0A3P7JB59</accession>
<proteinExistence type="predicted"/>
<dbReference type="OrthoDB" id="5835829at2759"/>
<keyword evidence="2" id="KW-1185">Reference proteome</keyword>